<dbReference type="Gene3D" id="3.40.50.720">
    <property type="entry name" value="NAD(P)-binding Rossmann-like Domain"/>
    <property type="match status" value="2"/>
</dbReference>
<sequence>MNIIVAGGGKVGELLSVELTNEGNNITLIEKNEKKLERLVYKNDITGVIGNCVDYNTLVEAQVEDGDIFIAVTSEDELNIIACIIAQKLGAKHTIARVRNPEYSAHIDFMENDLNISLMINPEKEAAEDIMRVIQYPEALSIEEFANGRVNLSELLIKENSPLIDVKISDFRQRFGNILVTVVLRDGQTLIPSGQTVLKEGDEIYVVSTKEKLNEFYAKVNGKVGQIKTALIIGGGRITHYLIGLLLDKGVKVKVIEQNTGAAKSLSSLYPKCVVVEGDGTDQSFLEEERIGSYDAVISLTGVDESNILTSMFAMTFDPKKVITKVSRTDLLRIMSLIGSISLQTIVTPKRLIAYKIIRYVRALKYHYSSHFENFFRVANNQAEAMQFEVGSESKIINIPLIDLKLKDDLLIAFIVRGDDLLFPTGADRILPGDKVIVVTTRKVLDEIDEILK</sequence>
<comment type="caution">
    <text evidence="9">The sequence shown here is derived from an EMBL/GenBank/DDBJ whole genome shotgun (WGS) entry which is preliminary data.</text>
</comment>
<protein>
    <recommendedName>
        <fullName evidence="1">Trk system potassium uptake protein TrkA</fullName>
    </recommendedName>
</protein>
<dbReference type="EMBL" id="AGXA01000016">
    <property type="protein sequence ID" value="EKU93772.1"/>
    <property type="molecule type" value="Genomic_DNA"/>
</dbReference>
<feature type="domain" description="RCK C-terminal" evidence="8">
    <location>
        <begin position="373"/>
        <end position="453"/>
    </location>
</feature>
<evidence type="ECO:0000256" key="6">
    <source>
        <dbReference type="ARBA" id="ARBA00023065"/>
    </source>
</evidence>
<dbReference type="PANTHER" id="PTHR43833:SF5">
    <property type="entry name" value="TRK SYSTEM POTASSIUM UPTAKE PROTEIN TRKA"/>
    <property type="match status" value="1"/>
</dbReference>
<dbReference type="PATRIC" id="fig|883081.3.peg.718"/>
<evidence type="ECO:0000256" key="1">
    <source>
        <dbReference type="ARBA" id="ARBA00017378"/>
    </source>
</evidence>
<dbReference type="GO" id="GO:0015079">
    <property type="term" value="F:potassium ion transmembrane transporter activity"/>
    <property type="evidence" value="ECO:0007669"/>
    <property type="project" value="InterPro"/>
</dbReference>
<keyword evidence="10" id="KW-1185">Reference proteome</keyword>
<reference evidence="9 10" key="1">
    <citation type="submission" date="2012-09" db="EMBL/GenBank/DDBJ databases">
        <title>The Genome Sequence of Alloiococcus otitis ATCC 51267.</title>
        <authorList>
            <consortium name="The Broad Institute Genome Sequencing Platform"/>
            <person name="Earl A."/>
            <person name="Ward D."/>
            <person name="Feldgarden M."/>
            <person name="Gevers D."/>
            <person name="Huys G."/>
            <person name="Walker B."/>
            <person name="Young S.K."/>
            <person name="Zeng Q."/>
            <person name="Gargeya S."/>
            <person name="Fitzgerald M."/>
            <person name="Haas B."/>
            <person name="Abouelleil A."/>
            <person name="Alvarado L."/>
            <person name="Arachchi H.M."/>
            <person name="Berlin A.M."/>
            <person name="Chapman S.B."/>
            <person name="Goldberg J."/>
            <person name="Griggs A."/>
            <person name="Gujja S."/>
            <person name="Hansen M."/>
            <person name="Howarth C."/>
            <person name="Imamovic A."/>
            <person name="Larimer J."/>
            <person name="McCowen C."/>
            <person name="Montmayeur A."/>
            <person name="Murphy C."/>
            <person name="Neiman D."/>
            <person name="Pearson M."/>
            <person name="Priest M."/>
            <person name="Roberts A."/>
            <person name="Saif S."/>
            <person name="Shea T."/>
            <person name="Sisk P."/>
            <person name="Sykes S."/>
            <person name="Wortman J."/>
            <person name="Nusbaum C."/>
            <person name="Birren B."/>
        </authorList>
    </citation>
    <scope>NUCLEOTIDE SEQUENCE [LARGE SCALE GENOMIC DNA]</scope>
    <source>
        <strain evidence="9 10">ATCC 51267</strain>
    </source>
</reference>
<dbReference type="InterPro" id="IPR050721">
    <property type="entry name" value="Trk_Ktr_HKT_K-transport"/>
</dbReference>
<dbReference type="NCBIfam" id="NF007039">
    <property type="entry name" value="PRK09496.3-2"/>
    <property type="match status" value="1"/>
</dbReference>
<evidence type="ECO:0000256" key="3">
    <source>
        <dbReference type="ARBA" id="ARBA00022538"/>
    </source>
</evidence>
<dbReference type="PROSITE" id="PS51202">
    <property type="entry name" value="RCK_C"/>
    <property type="match status" value="2"/>
</dbReference>
<dbReference type="InterPro" id="IPR003148">
    <property type="entry name" value="RCK_N"/>
</dbReference>
<evidence type="ECO:0000256" key="5">
    <source>
        <dbReference type="ARBA" id="ARBA00023027"/>
    </source>
</evidence>
<dbReference type="NCBIfam" id="NF007033">
    <property type="entry name" value="PRK09496.1-5"/>
    <property type="match status" value="1"/>
</dbReference>
<dbReference type="Gene3D" id="3.30.70.1450">
    <property type="entry name" value="Regulator of K+ conductance, C-terminal domain"/>
    <property type="match status" value="2"/>
</dbReference>
<keyword evidence="6" id="KW-0406">Ion transport</keyword>
<keyword evidence="3" id="KW-0633">Potassium transport</keyword>
<dbReference type="PRINTS" id="PR00335">
    <property type="entry name" value="KUPTAKETRKA"/>
</dbReference>
<evidence type="ECO:0000313" key="10">
    <source>
        <dbReference type="Proteomes" id="UP000009875"/>
    </source>
</evidence>
<feature type="domain" description="RCK C-terminal" evidence="8">
    <location>
        <begin position="140"/>
        <end position="222"/>
    </location>
</feature>
<dbReference type="GO" id="GO:0005886">
    <property type="term" value="C:plasma membrane"/>
    <property type="evidence" value="ECO:0007669"/>
    <property type="project" value="InterPro"/>
</dbReference>
<dbReference type="HOGENOM" id="CLU_046525_0_1_9"/>
<dbReference type="SUPFAM" id="SSF116726">
    <property type="entry name" value="TrkA C-terminal domain-like"/>
    <property type="match status" value="2"/>
</dbReference>
<dbReference type="STRING" id="883081.HMPREF9698_00720"/>
<dbReference type="PANTHER" id="PTHR43833">
    <property type="entry name" value="POTASSIUM CHANNEL PROTEIN 2-RELATED-RELATED"/>
    <property type="match status" value="1"/>
</dbReference>
<dbReference type="InterPro" id="IPR036291">
    <property type="entry name" value="NAD(P)-bd_dom_sf"/>
</dbReference>
<name>K9ES24_9LACT</name>
<feature type="domain" description="RCK N-terminal" evidence="7">
    <location>
        <begin position="1"/>
        <end position="118"/>
    </location>
</feature>
<evidence type="ECO:0000256" key="4">
    <source>
        <dbReference type="ARBA" id="ARBA00022958"/>
    </source>
</evidence>
<dbReference type="PROSITE" id="PS51201">
    <property type="entry name" value="RCK_N"/>
    <property type="match status" value="2"/>
</dbReference>
<dbReference type="RefSeq" id="WP_003777444.1">
    <property type="nucleotide sequence ID" value="NZ_JH992958.1"/>
</dbReference>
<evidence type="ECO:0000259" key="7">
    <source>
        <dbReference type="PROSITE" id="PS51201"/>
    </source>
</evidence>
<proteinExistence type="predicted"/>
<feature type="domain" description="RCK N-terminal" evidence="7">
    <location>
        <begin position="227"/>
        <end position="347"/>
    </location>
</feature>
<dbReference type="Proteomes" id="UP000009875">
    <property type="component" value="Unassembled WGS sequence"/>
</dbReference>
<dbReference type="InterPro" id="IPR006036">
    <property type="entry name" value="K_uptake_TrkA"/>
</dbReference>
<dbReference type="InterPro" id="IPR036721">
    <property type="entry name" value="RCK_C_sf"/>
</dbReference>
<evidence type="ECO:0000256" key="2">
    <source>
        <dbReference type="ARBA" id="ARBA00022448"/>
    </source>
</evidence>
<evidence type="ECO:0000259" key="8">
    <source>
        <dbReference type="PROSITE" id="PS51202"/>
    </source>
</evidence>
<dbReference type="Pfam" id="PF02080">
    <property type="entry name" value="TrkA_C"/>
    <property type="match status" value="2"/>
</dbReference>
<dbReference type="AlphaFoldDB" id="K9ES24"/>
<keyword evidence="5" id="KW-0520">NAD</keyword>
<dbReference type="SUPFAM" id="SSF51735">
    <property type="entry name" value="NAD(P)-binding Rossmann-fold domains"/>
    <property type="match status" value="2"/>
</dbReference>
<keyword evidence="2" id="KW-0813">Transport</keyword>
<organism evidence="9 10">
    <name type="scientific">Alloiococcus otitis ATCC 51267</name>
    <dbReference type="NCBI Taxonomy" id="883081"/>
    <lineage>
        <taxon>Bacteria</taxon>
        <taxon>Bacillati</taxon>
        <taxon>Bacillota</taxon>
        <taxon>Bacilli</taxon>
        <taxon>Lactobacillales</taxon>
        <taxon>Carnobacteriaceae</taxon>
        <taxon>Alloiococcus</taxon>
    </lineage>
</organism>
<dbReference type="InterPro" id="IPR006037">
    <property type="entry name" value="RCK_C"/>
</dbReference>
<accession>K9ES24</accession>
<dbReference type="eggNOG" id="COG0569">
    <property type="taxonomic scope" value="Bacteria"/>
</dbReference>
<dbReference type="Pfam" id="PF02254">
    <property type="entry name" value="TrkA_N"/>
    <property type="match status" value="2"/>
</dbReference>
<evidence type="ECO:0000313" key="9">
    <source>
        <dbReference type="EMBL" id="EKU93772.1"/>
    </source>
</evidence>
<keyword evidence="4" id="KW-0630">Potassium</keyword>
<gene>
    <name evidence="9" type="ORF">HMPREF9698_00720</name>
</gene>